<gene>
    <name evidence="2" type="ORF">C1SCF055_LOCUS3887</name>
</gene>
<dbReference type="AlphaFoldDB" id="A0A9P1FGR4"/>
<sequence length="276" mass="30733">MHGCPRPCLPQEEKCVKFGPVYPGMKAVLWVRNDGMRNHPQWFPELSSGSSDLEIAKVLYQHGNKETPRVCQDDEEEGHFVPAEQWDAFKRKSANPQPKQAAHLEKPFLNCGSHGIGFSVLDFEGHFPVTKPSSYACRTHCADEKATYFNYYAPTQTCHCPPPTAKMVKEIVEENIGGKVRCASTEYIKKLETSEHAEPAVYEAVAFAVPLLLMMVFMVAAVAAISLSRKRCRQLQTLSESGLVAAETGEAVGEEGHERILMMGTLLHETTSEMDF</sequence>
<dbReference type="EMBL" id="CAMXCT020000213">
    <property type="protein sequence ID" value="CAL1128963.1"/>
    <property type="molecule type" value="Genomic_DNA"/>
</dbReference>
<comment type="caution">
    <text evidence="2">The sequence shown here is derived from an EMBL/GenBank/DDBJ whole genome shotgun (WGS) entry which is preliminary data.</text>
</comment>
<organism evidence="2">
    <name type="scientific">Cladocopium goreaui</name>
    <dbReference type="NCBI Taxonomy" id="2562237"/>
    <lineage>
        <taxon>Eukaryota</taxon>
        <taxon>Sar</taxon>
        <taxon>Alveolata</taxon>
        <taxon>Dinophyceae</taxon>
        <taxon>Suessiales</taxon>
        <taxon>Symbiodiniaceae</taxon>
        <taxon>Cladocopium</taxon>
    </lineage>
</organism>
<protein>
    <submittedName>
        <fullName evidence="3">Poly(A)-specific ribonuclease PARN</fullName>
    </submittedName>
</protein>
<feature type="transmembrane region" description="Helical" evidence="1">
    <location>
        <begin position="204"/>
        <end position="227"/>
    </location>
</feature>
<evidence type="ECO:0000256" key="1">
    <source>
        <dbReference type="SAM" id="Phobius"/>
    </source>
</evidence>
<reference evidence="3 4" key="2">
    <citation type="submission" date="2024-05" db="EMBL/GenBank/DDBJ databases">
        <authorList>
            <person name="Chen Y."/>
            <person name="Shah S."/>
            <person name="Dougan E. K."/>
            <person name="Thang M."/>
            <person name="Chan C."/>
        </authorList>
    </citation>
    <scope>NUCLEOTIDE SEQUENCE [LARGE SCALE GENOMIC DNA]</scope>
</reference>
<proteinExistence type="predicted"/>
<keyword evidence="1" id="KW-0472">Membrane</keyword>
<evidence type="ECO:0000313" key="2">
    <source>
        <dbReference type="EMBL" id="CAI3975588.1"/>
    </source>
</evidence>
<name>A0A9P1FGR4_9DINO</name>
<evidence type="ECO:0000313" key="4">
    <source>
        <dbReference type="Proteomes" id="UP001152797"/>
    </source>
</evidence>
<dbReference type="Proteomes" id="UP001152797">
    <property type="component" value="Unassembled WGS sequence"/>
</dbReference>
<evidence type="ECO:0000313" key="3">
    <source>
        <dbReference type="EMBL" id="CAL4762900.1"/>
    </source>
</evidence>
<dbReference type="EMBL" id="CAMXCT030000213">
    <property type="protein sequence ID" value="CAL4762900.1"/>
    <property type="molecule type" value="Genomic_DNA"/>
</dbReference>
<keyword evidence="1" id="KW-0812">Transmembrane</keyword>
<reference evidence="2" key="1">
    <citation type="submission" date="2022-10" db="EMBL/GenBank/DDBJ databases">
        <authorList>
            <person name="Chen Y."/>
            <person name="Dougan E. K."/>
            <person name="Chan C."/>
            <person name="Rhodes N."/>
            <person name="Thang M."/>
        </authorList>
    </citation>
    <scope>NUCLEOTIDE SEQUENCE</scope>
</reference>
<dbReference type="OrthoDB" id="440502at2759"/>
<dbReference type="EMBL" id="CAMXCT010000213">
    <property type="protein sequence ID" value="CAI3975588.1"/>
    <property type="molecule type" value="Genomic_DNA"/>
</dbReference>
<keyword evidence="4" id="KW-1185">Reference proteome</keyword>
<keyword evidence="1" id="KW-1133">Transmembrane helix</keyword>
<accession>A0A9P1FGR4</accession>